<dbReference type="Proteomes" id="UP000262583">
    <property type="component" value="Chromosome"/>
</dbReference>
<dbReference type="AlphaFoldDB" id="A0A2Z4Y6Z1"/>
<sequence>MIAARDLFVIGSNIALAVGELLALQIIRKQQGRGPNSALTTILAVAASLTVADLVWEGIEESAIPLQSLRHSFLWFALVVLLSAEATHRMARTCWGPAILLPVAFAVQTVALFFPEWFASREALGALGNTLSALHVGMFLVAYAALLVSAGCSLVFLIVDRRLKATGKLMAVRGATGLARLDEMATRAAGIGALILMLSIALSLVLLLLLAPVRGWAALAVFATDFTIWSSFLIWLYFVAYLLLRPRLGWVGRRGSLAIVIGAVMMVAFYFGGKLLPRGALHGYAAQHSVEKEPR</sequence>
<feature type="transmembrane region" description="Helical" evidence="1">
    <location>
        <begin position="94"/>
        <end position="114"/>
    </location>
</feature>
<dbReference type="InterPro" id="IPR002541">
    <property type="entry name" value="Cyt_c_assembly"/>
</dbReference>
<keyword evidence="1" id="KW-0812">Transmembrane</keyword>
<feature type="transmembrane region" description="Helical" evidence="1">
    <location>
        <begin position="68"/>
        <end position="87"/>
    </location>
</feature>
<evidence type="ECO:0000313" key="3">
    <source>
        <dbReference type="EMBL" id="AXA36984.1"/>
    </source>
</evidence>
<dbReference type="KEGG" id="schv:BRCON_2207"/>
<organism evidence="3 4">
    <name type="scientific">Sumerlaea chitinivorans</name>
    <dbReference type="NCBI Taxonomy" id="2250252"/>
    <lineage>
        <taxon>Bacteria</taxon>
        <taxon>Candidatus Sumerlaeota</taxon>
        <taxon>Candidatus Sumerlaeia</taxon>
        <taxon>Candidatus Sumerlaeales</taxon>
        <taxon>Candidatus Sumerlaeaceae</taxon>
        <taxon>Candidatus Sumerlaea</taxon>
    </lineage>
</organism>
<evidence type="ECO:0000256" key="1">
    <source>
        <dbReference type="SAM" id="Phobius"/>
    </source>
</evidence>
<keyword evidence="1" id="KW-1133">Transmembrane helix</keyword>
<dbReference type="Pfam" id="PF01578">
    <property type="entry name" value="Cytochrom_C_asm"/>
    <property type="match status" value="1"/>
</dbReference>
<gene>
    <name evidence="3" type="ORF">BRCON_2207</name>
</gene>
<feature type="transmembrane region" description="Helical" evidence="1">
    <location>
        <begin position="38"/>
        <end position="56"/>
    </location>
</feature>
<reference evidence="3 4" key="1">
    <citation type="submission" date="2018-05" db="EMBL/GenBank/DDBJ databases">
        <title>A metagenomic window into the 2 km-deep terrestrial subsurface aquifer revealed taxonomically and functionally diverse microbial community comprising novel uncultured bacterial lineages.</title>
        <authorList>
            <person name="Kadnikov V.V."/>
            <person name="Mardanov A.V."/>
            <person name="Beletsky A.V."/>
            <person name="Banks D."/>
            <person name="Pimenov N.V."/>
            <person name="Frank Y.A."/>
            <person name="Karnachuk O.V."/>
            <person name="Ravin N.V."/>
        </authorList>
    </citation>
    <scope>NUCLEOTIDE SEQUENCE [LARGE SCALE GENOMIC DNA]</scope>
    <source>
        <strain evidence="3">BY</strain>
    </source>
</reference>
<dbReference type="GO" id="GO:0020037">
    <property type="term" value="F:heme binding"/>
    <property type="evidence" value="ECO:0007669"/>
    <property type="project" value="InterPro"/>
</dbReference>
<evidence type="ECO:0000313" key="4">
    <source>
        <dbReference type="Proteomes" id="UP000262583"/>
    </source>
</evidence>
<keyword evidence="1" id="KW-0472">Membrane</keyword>
<name>A0A2Z4Y6Z1_SUMC1</name>
<feature type="transmembrane region" description="Helical" evidence="1">
    <location>
        <begin position="256"/>
        <end position="273"/>
    </location>
</feature>
<proteinExistence type="predicted"/>
<feature type="domain" description="Cytochrome c assembly protein" evidence="2">
    <location>
        <begin position="74"/>
        <end position="278"/>
    </location>
</feature>
<dbReference type="GO" id="GO:0017004">
    <property type="term" value="P:cytochrome complex assembly"/>
    <property type="evidence" value="ECO:0007669"/>
    <property type="project" value="InterPro"/>
</dbReference>
<evidence type="ECO:0000259" key="2">
    <source>
        <dbReference type="Pfam" id="PF01578"/>
    </source>
</evidence>
<feature type="transmembrane region" description="Helical" evidence="1">
    <location>
        <begin position="134"/>
        <end position="159"/>
    </location>
</feature>
<protein>
    <submittedName>
        <fullName evidence="3">Cytochrome c-type biogenesis protein CcsA/ResC</fullName>
    </submittedName>
</protein>
<feature type="transmembrane region" description="Helical" evidence="1">
    <location>
        <begin position="216"/>
        <end position="244"/>
    </location>
</feature>
<feature type="transmembrane region" description="Helical" evidence="1">
    <location>
        <begin position="188"/>
        <end position="210"/>
    </location>
</feature>
<dbReference type="EMBL" id="CP030759">
    <property type="protein sequence ID" value="AXA36984.1"/>
    <property type="molecule type" value="Genomic_DNA"/>
</dbReference>
<accession>A0A2Z4Y6Z1</accession>